<name>A0A2N5E5N7_9GAMM</name>
<proteinExistence type="predicted"/>
<dbReference type="Proteomes" id="UP000234503">
    <property type="component" value="Unassembled WGS sequence"/>
</dbReference>
<comment type="caution">
    <text evidence="1">The sequence shown here is derived from an EMBL/GenBank/DDBJ whole genome shotgun (WGS) entry which is preliminary data.</text>
</comment>
<keyword evidence="2" id="KW-1185">Reference proteome</keyword>
<gene>
    <name evidence="1" type="ORF">CYR32_08800</name>
</gene>
<accession>A0A2N5E5N7</accession>
<reference evidence="1 2" key="1">
    <citation type="submission" date="2017-12" db="EMBL/GenBank/DDBJ databases">
        <title>Characterization of six clinical isolates of Enterochimera gen. nov., a novel genus of the Yersiniaciae family and the three species Enterochimera arupensis sp. nov., Enterochimera coloradensis sp. nov, and Enterochimera californica sp. nov.</title>
        <authorList>
            <person name="Rossi A."/>
            <person name="Fisher M."/>
        </authorList>
    </citation>
    <scope>NUCLEOTIDE SEQUENCE [LARGE SCALE GENOMIC DNA]</scope>
    <source>
        <strain evidence="2">2016-Iso4</strain>
    </source>
</reference>
<dbReference type="EMBL" id="PJZH01000006">
    <property type="protein sequence ID" value="PLR36448.1"/>
    <property type="molecule type" value="Genomic_DNA"/>
</dbReference>
<evidence type="ECO:0000313" key="1">
    <source>
        <dbReference type="EMBL" id="PLR36448.1"/>
    </source>
</evidence>
<organism evidence="1 2">
    <name type="scientific">Chimaeribacter coloradensis</name>
    <dbReference type="NCBI Taxonomy" id="2060068"/>
    <lineage>
        <taxon>Bacteria</taxon>
        <taxon>Pseudomonadati</taxon>
        <taxon>Pseudomonadota</taxon>
        <taxon>Gammaproteobacteria</taxon>
        <taxon>Enterobacterales</taxon>
        <taxon>Yersiniaceae</taxon>
        <taxon>Chimaeribacter</taxon>
    </lineage>
</organism>
<dbReference type="OrthoDB" id="8557528at2"/>
<protein>
    <submittedName>
        <fullName evidence="1">Uncharacterized protein</fullName>
    </submittedName>
</protein>
<dbReference type="AlphaFoldDB" id="A0A2N5E5N7"/>
<evidence type="ECO:0000313" key="2">
    <source>
        <dbReference type="Proteomes" id="UP000234503"/>
    </source>
</evidence>
<sequence>MACFRRHRPFTTLSRRKRRKKVLALNYLIHCERFRCGGMFYDECDLDYYRRHPDEKWGWSDIVFTGRDPAVLWNAEIITARTALHNMISNCVFDEAYQQLSDAEREIEFRFETTPNYNKNGKIVSYTMVTREMPRYAAFNGLTFNDYTQQREEELLHTAPPPVYCGYKILPGYAYGIGLSMVVDAERLSIEVIEAAIADFRARGEREWRSPEPASIII</sequence>